<dbReference type="HOGENOM" id="CLU_3125115_0_0_1"/>
<dbReference type="VEuPathDB" id="FungiDB:FOMG_14942"/>
<proteinExistence type="predicted"/>
<accession>X0A5G7</accession>
<dbReference type="EMBL" id="JH659344">
    <property type="protein sequence ID" value="EXK28466.1"/>
    <property type="molecule type" value="Genomic_DNA"/>
</dbReference>
<gene>
    <name evidence="1" type="ORF">FOMG_14942</name>
</gene>
<evidence type="ECO:0000313" key="1">
    <source>
        <dbReference type="EMBL" id="EXK28466.1"/>
    </source>
</evidence>
<dbReference type="Proteomes" id="UP000030703">
    <property type="component" value="Unassembled WGS sequence"/>
</dbReference>
<protein>
    <submittedName>
        <fullName evidence="1">Uncharacterized protein</fullName>
    </submittedName>
</protein>
<name>X0A5G7_FUSOX</name>
<dbReference type="AlphaFoldDB" id="X0A5G7"/>
<sequence length="50" mass="5592">MVEPKRKRVHTATAFNGPAMADGAASMQGPVVRESEILQFEFRSYMTMLC</sequence>
<organism evidence="1">
    <name type="scientific">Fusarium oxysporum f. sp. melonis 26406</name>
    <dbReference type="NCBI Taxonomy" id="1089452"/>
    <lineage>
        <taxon>Eukaryota</taxon>
        <taxon>Fungi</taxon>
        <taxon>Dikarya</taxon>
        <taxon>Ascomycota</taxon>
        <taxon>Pezizomycotina</taxon>
        <taxon>Sordariomycetes</taxon>
        <taxon>Hypocreomycetidae</taxon>
        <taxon>Hypocreales</taxon>
        <taxon>Nectriaceae</taxon>
        <taxon>Fusarium</taxon>
        <taxon>Fusarium oxysporum species complex</taxon>
    </lineage>
</organism>
<reference evidence="1" key="2">
    <citation type="submission" date="2012-05" db="EMBL/GenBank/DDBJ databases">
        <title>Annotation of the Genome Sequence of Fusarium oxysporum f. sp. melonis 26406.</title>
        <authorList>
            <consortium name="The Broad Institute Genomics Platform"/>
            <person name="Ma L.-J."/>
            <person name="Corby-Kistler H."/>
            <person name="Broz K."/>
            <person name="Gale L.R."/>
            <person name="Jonkers W."/>
            <person name="O'Donnell K."/>
            <person name="Ploetz R."/>
            <person name="Steinberg C."/>
            <person name="Schwartz D.C."/>
            <person name="VanEtten H."/>
            <person name="Zhou S."/>
            <person name="Young S.K."/>
            <person name="Zeng Q."/>
            <person name="Gargeya S."/>
            <person name="Fitzgerald M."/>
            <person name="Abouelleil A."/>
            <person name="Alvarado L."/>
            <person name="Chapman S.B."/>
            <person name="Gainer-Dewar J."/>
            <person name="Goldberg J."/>
            <person name="Griggs A."/>
            <person name="Gujja S."/>
            <person name="Hansen M."/>
            <person name="Howarth C."/>
            <person name="Imamovic A."/>
            <person name="Ireland A."/>
            <person name="Larimer J."/>
            <person name="McCowan C."/>
            <person name="Murphy C."/>
            <person name="Pearson M."/>
            <person name="Poon T.W."/>
            <person name="Priest M."/>
            <person name="Roberts A."/>
            <person name="Saif S."/>
            <person name="Shea T."/>
            <person name="Sykes S."/>
            <person name="Wortman J."/>
            <person name="Nusbaum C."/>
            <person name="Birren B."/>
        </authorList>
    </citation>
    <scope>NUCLEOTIDE SEQUENCE</scope>
    <source>
        <strain evidence="1">26406</strain>
    </source>
</reference>
<reference evidence="1" key="1">
    <citation type="submission" date="2012-04" db="EMBL/GenBank/DDBJ databases">
        <title>The Genome Sequence of Fusarium oxysporum melonis.</title>
        <authorList>
            <consortium name="The Broad Institute Genome Sequencing Platform"/>
            <person name="Ma L.-J."/>
            <person name="Gale L.R."/>
            <person name="Schwartz D.C."/>
            <person name="Zhou S."/>
            <person name="Corby-Kistler H."/>
            <person name="Young S.K."/>
            <person name="Zeng Q."/>
            <person name="Gargeya S."/>
            <person name="Fitzgerald M."/>
            <person name="Haas B."/>
            <person name="Abouelleil A."/>
            <person name="Alvarado L."/>
            <person name="Arachchi H.M."/>
            <person name="Berlin A."/>
            <person name="Brown A."/>
            <person name="Chapman S.B."/>
            <person name="Chen Z."/>
            <person name="Dunbar C."/>
            <person name="Freedman E."/>
            <person name="Gearin G."/>
            <person name="Goldberg J."/>
            <person name="Griggs A."/>
            <person name="Gujja S."/>
            <person name="Heiman D."/>
            <person name="Howarth C."/>
            <person name="Larson L."/>
            <person name="Lui A."/>
            <person name="MacDonald P.J.P."/>
            <person name="Montmayeur A."/>
            <person name="Murphy C."/>
            <person name="Neiman D."/>
            <person name="Pearson M."/>
            <person name="Priest M."/>
            <person name="Roberts A."/>
            <person name="Saif S."/>
            <person name="Shea T."/>
            <person name="Shenoy N."/>
            <person name="Sisk P."/>
            <person name="Stolte C."/>
            <person name="Sykes S."/>
            <person name="Wortman J."/>
            <person name="Nusbaum C."/>
            <person name="Birren B."/>
        </authorList>
    </citation>
    <scope>NUCLEOTIDE SEQUENCE</scope>
    <source>
        <strain evidence="1">26406</strain>
    </source>
</reference>